<dbReference type="AlphaFoldDB" id="A0A4R8LW42"/>
<dbReference type="RefSeq" id="WP_134158062.1">
    <property type="nucleotide sequence ID" value="NZ_BSUS01000001.1"/>
</dbReference>
<name>A0A4R8LW42_9BACL</name>
<sequence>MHAAREVRALSTIRQARKHRRIANPCAYALAAFFTVMFSVAAPAVVRADTPSLTDFGQSDRPTHVHRTLHTALFVTESREGTVAWEEHRVRDDAIVAFVAEHPVWRLNVPLSWYFMEPVYERNAAQGAQQRELAI</sequence>
<accession>A0A4R8LW42</accession>
<comment type="caution">
    <text evidence="1">The sequence shown here is derived from an EMBL/GenBank/DDBJ whole genome shotgun (WGS) entry which is preliminary data.</text>
</comment>
<dbReference type="Proteomes" id="UP000294581">
    <property type="component" value="Unassembled WGS sequence"/>
</dbReference>
<evidence type="ECO:0000313" key="2">
    <source>
        <dbReference type="Proteomes" id="UP000294581"/>
    </source>
</evidence>
<keyword evidence="2" id="KW-1185">Reference proteome</keyword>
<organism evidence="1 2">
    <name type="scientific">Alicyclobacillus sacchari</name>
    <dbReference type="NCBI Taxonomy" id="392010"/>
    <lineage>
        <taxon>Bacteria</taxon>
        <taxon>Bacillati</taxon>
        <taxon>Bacillota</taxon>
        <taxon>Bacilli</taxon>
        <taxon>Bacillales</taxon>
        <taxon>Alicyclobacillaceae</taxon>
        <taxon>Alicyclobacillus</taxon>
    </lineage>
</organism>
<evidence type="ECO:0000313" key="1">
    <source>
        <dbReference type="EMBL" id="TDY51065.1"/>
    </source>
</evidence>
<dbReference type="OrthoDB" id="2376521at2"/>
<reference evidence="1 2" key="1">
    <citation type="submission" date="2019-03" db="EMBL/GenBank/DDBJ databases">
        <title>Genomic Encyclopedia of Type Strains, Phase IV (KMG-IV): sequencing the most valuable type-strain genomes for metagenomic binning, comparative biology and taxonomic classification.</title>
        <authorList>
            <person name="Goeker M."/>
        </authorList>
    </citation>
    <scope>NUCLEOTIDE SEQUENCE [LARGE SCALE GENOMIC DNA]</scope>
    <source>
        <strain evidence="1 2">DSM 17974</strain>
    </source>
</reference>
<protein>
    <submittedName>
        <fullName evidence="1">Uncharacterized protein</fullName>
    </submittedName>
</protein>
<gene>
    <name evidence="1" type="ORF">C7445_10156</name>
</gene>
<proteinExistence type="predicted"/>
<dbReference type="EMBL" id="SORF01000001">
    <property type="protein sequence ID" value="TDY51065.1"/>
    <property type="molecule type" value="Genomic_DNA"/>
</dbReference>